<dbReference type="Proteomes" id="UP000246099">
    <property type="component" value="Chromosome"/>
</dbReference>
<evidence type="ECO:0000313" key="1">
    <source>
        <dbReference type="EMBL" id="AWO00567.1"/>
    </source>
</evidence>
<proteinExistence type="predicted"/>
<dbReference type="EMBL" id="CP029600">
    <property type="protein sequence ID" value="AWO00567.1"/>
    <property type="molecule type" value="Genomic_DNA"/>
</dbReference>
<evidence type="ECO:0000313" key="2">
    <source>
        <dbReference type="Proteomes" id="UP000246099"/>
    </source>
</evidence>
<gene>
    <name evidence="1" type="ORF">DLD77_02035</name>
</gene>
<reference evidence="1 2" key="1">
    <citation type="submission" date="2018-05" db="EMBL/GenBank/DDBJ databases">
        <title>Chitinophaga sp. nov., isolated from rhizosphere soil of Alhagi.</title>
        <authorList>
            <person name="Liu Y."/>
        </authorList>
    </citation>
    <scope>NUCLEOTIDE SEQUENCE [LARGE SCALE GENOMIC DNA]</scope>
    <source>
        <strain evidence="1 2">T22</strain>
    </source>
</reference>
<sequence>MKMKTIYQPYLTGSMMTFCLAAALLLFSGCFKKYEEDFFFRDLQVEFDAATWQNKAPGKTYPLMPVVNRASGTYHYKVNLVGGQVATAQNIGYRIVPEETTAQEGVHFRLLQGGAMPMQAAVSIDSIGVEILDFPPASGELMLVLELTGNESVKASENYKRIGIPINRRGIVVPGELYPGLPLYEQLGGDNYYNTITLDPLYPGLPPDLLTRWNSAAQQVLDYGGRILQSFSLRFTTDQTVEAIAWYYSGSGKAQAIWTYKFEADASGKGRFVFVSGNTNANNLRSRMQPLLEDYLEQYEFNVDWIDPAIIPAPAKGYIGGIFRADEPASFIFGPISSIETVSADAWPLPSSPAIEQLFGRQGAPRYTSILIDPAEAGQSEDFKTRWETSKTAVLQIGGRRIHKMLVSFDADFNGVKVLIYYFTSTNGKVLARYDYQARIDHNGIVKLAFLTQTANGNAIRPGVGPLIDEYFNTQAFSITKAAGAETLTLTQVSNNASFFSGTPGNHPISAAEFFPE</sequence>
<accession>A0ABN5LWM6</accession>
<organism evidence="1 2">
    <name type="scientific">Chitinophaga alhagiae</name>
    <dbReference type="NCBI Taxonomy" id="2203219"/>
    <lineage>
        <taxon>Bacteria</taxon>
        <taxon>Pseudomonadati</taxon>
        <taxon>Bacteroidota</taxon>
        <taxon>Chitinophagia</taxon>
        <taxon>Chitinophagales</taxon>
        <taxon>Chitinophagaceae</taxon>
        <taxon>Chitinophaga</taxon>
    </lineage>
</organism>
<evidence type="ECO:0008006" key="3">
    <source>
        <dbReference type="Google" id="ProtNLM"/>
    </source>
</evidence>
<dbReference type="RefSeq" id="WP_119076163.1">
    <property type="nucleotide sequence ID" value="NZ_CP029600.1"/>
</dbReference>
<name>A0ABN5LWM6_9BACT</name>
<keyword evidence="2" id="KW-1185">Reference proteome</keyword>
<protein>
    <recommendedName>
        <fullName evidence="3">DUF4843 domain-containing protein</fullName>
    </recommendedName>
</protein>
<dbReference type="PROSITE" id="PS51257">
    <property type="entry name" value="PROKAR_LIPOPROTEIN"/>
    <property type="match status" value="1"/>
</dbReference>